<dbReference type="RefSeq" id="WP_170118145.1">
    <property type="nucleotide sequence ID" value="NZ_PZZL01000002.1"/>
</dbReference>
<dbReference type="EMBL" id="PZZL01000002">
    <property type="protein sequence ID" value="PTM61148.1"/>
    <property type="molecule type" value="Genomic_DNA"/>
</dbReference>
<comment type="caution">
    <text evidence="2">The sequence shown here is derived from an EMBL/GenBank/DDBJ whole genome shotgun (WGS) entry which is preliminary data.</text>
</comment>
<proteinExistence type="predicted"/>
<dbReference type="InterPro" id="IPR022742">
    <property type="entry name" value="Hydrolase_4"/>
</dbReference>
<protein>
    <submittedName>
        <fullName evidence="2">Alpha-beta hydrolase superfamily lysophospholipase</fullName>
    </submittedName>
</protein>
<evidence type="ECO:0000313" key="2">
    <source>
        <dbReference type="EMBL" id="PTM61148.1"/>
    </source>
</evidence>
<feature type="domain" description="Serine aminopeptidase S33" evidence="1">
    <location>
        <begin position="77"/>
        <end position="303"/>
    </location>
</feature>
<accession>A0A2T4ZGV6</accession>
<dbReference type="InterPro" id="IPR029058">
    <property type="entry name" value="AB_hydrolase_fold"/>
</dbReference>
<organism evidence="2 3">
    <name type="scientific">Phreatobacter oligotrophus</name>
    <dbReference type="NCBI Taxonomy" id="1122261"/>
    <lineage>
        <taxon>Bacteria</taxon>
        <taxon>Pseudomonadati</taxon>
        <taxon>Pseudomonadota</taxon>
        <taxon>Alphaproteobacteria</taxon>
        <taxon>Hyphomicrobiales</taxon>
        <taxon>Phreatobacteraceae</taxon>
        <taxon>Phreatobacter</taxon>
    </lineage>
</organism>
<name>A0A2T4ZGV6_9HYPH</name>
<keyword evidence="3" id="KW-1185">Reference proteome</keyword>
<dbReference type="Gene3D" id="3.40.50.1820">
    <property type="entry name" value="alpha/beta hydrolase"/>
    <property type="match status" value="1"/>
</dbReference>
<gene>
    <name evidence="2" type="ORF">C8P69_102535</name>
</gene>
<evidence type="ECO:0000313" key="3">
    <source>
        <dbReference type="Proteomes" id="UP000241808"/>
    </source>
</evidence>
<dbReference type="InterPro" id="IPR051044">
    <property type="entry name" value="MAG_DAG_Lipase"/>
</dbReference>
<dbReference type="Proteomes" id="UP000241808">
    <property type="component" value="Unassembled WGS sequence"/>
</dbReference>
<keyword evidence="2" id="KW-0378">Hydrolase</keyword>
<reference evidence="2 3" key="1">
    <citation type="submission" date="2018-04" db="EMBL/GenBank/DDBJ databases">
        <title>Genomic Encyclopedia of Archaeal and Bacterial Type Strains, Phase II (KMG-II): from individual species to whole genera.</title>
        <authorList>
            <person name="Goeker M."/>
        </authorList>
    </citation>
    <scope>NUCLEOTIDE SEQUENCE [LARGE SCALE GENOMIC DNA]</scope>
    <source>
        <strain evidence="2 3">DSM 25521</strain>
    </source>
</reference>
<sequence>MRILRIALLAALVLPVAGFGAVIALSSPKPPPAMPAMEAAGRTIGGWIQGLPREQTFTARDGQALAYRLYPGAPGAGVAVLVHGSTGFSASMDGLARSLNGQGFTIYSLDLRGHGESGPLGDIRYRGQLEDDMADLLKVIEERHPQEKRLLVGHSLGGAFALRIGAGPLRERFHAYLATSPFLSADPTVSRPGSGGWADAAVPRIIALSLLNGMGISAFDGLAAVAYAVPDDARGKRARIYSHRLLANMSLPRDWRAALGAIKRPAAILIGAEDEMFLASAYSAAVRAANPAIDVTVIPGTDHMGSTVQPEALSRVAETAVRLREAAPAR</sequence>
<dbReference type="SUPFAM" id="SSF53474">
    <property type="entry name" value="alpha/beta-Hydrolases"/>
    <property type="match status" value="1"/>
</dbReference>
<evidence type="ECO:0000259" key="1">
    <source>
        <dbReference type="Pfam" id="PF12146"/>
    </source>
</evidence>
<dbReference type="AlphaFoldDB" id="A0A2T4ZGV6"/>
<dbReference type="GO" id="GO:0016787">
    <property type="term" value="F:hydrolase activity"/>
    <property type="evidence" value="ECO:0007669"/>
    <property type="project" value="UniProtKB-KW"/>
</dbReference>
<dbReference type="PANTHER" id="PTHR11614">
    <property type="entry name" value="PHOSPHOLIPASE-RELATED"/>
    <property type="match status" value="1"/>
</dbReference>
<dbReference type="Pfam" id="PF12146">
    <property type="entry name" value="Hydrolase_4"/>
    <property type="match status" value="1"/>
</dbReference>